<comment type="similarity">
    <text evidence="2">Belongs to the cytochrome P450 family.</text>
</comment>
<keyword evidence="6" id="KW-0408">Iron</keyword>
<evidence type="ECO:0000256" key="6">
    <source>
        <dbReference type="ARBA" id="ARBA00023004"/>
    </source>
</evidence>
<evidence type="ECO:0000256" key="1">
    <source>
        <dbReference type="ARBA" id="ARBA00001971"/>
    </source>
</evidence>
<dbReference type="GO" id="GO:0020037">
    <property type="term" value="F:heme binding"/>
    <property type="evidence" value="ECO:0007669"/>
    <property type="project" value="InterPro"/>
</dbReference>
<name>A0A8H6YFG5_9AGAR</name>
<evidence type="ECO:0000256" key="3">
    <source>
        <dbReference type="ARBA" id="ARBA00022617"/>
    </source>
</evidence>
<dbReference type="GO" id="GO:0005506">
    <property type="term" value="F:iron ion binding"/>
    <property type="evidence" value="ECO:0007669"/>
    <property type="project" value="InterPro"/>
</dbReference>
<protein>
    <submittedName>
        <fullName evidence="8">Cytochrome P450</fullName>
    </submittedName>
</protein>
<keyword evidence="7" id="KW-0503">Monooxygenase</keyword>
<dbReference type="AlphaFoldDB" id="A0A8H6YFG5"/>
<comment type="caution">
    <text evidence="8">The sequence shown here is derived from an EMBL/GenBank/DDBJ whole genome shotgun (WGS) entry which is preliminary data.</text>
</comment>
<keyword evidence="9" id="KW-1185">Reference proteome</keyword>
<organism evidence="8 9">
    <name type="scientific">Mycena sanguinolenta</name>
    <dbReference type="NCBI Taxonomy" id="230812"/>
    <lineage>
        <taxon>Eukaryota</taxon>
        <taxon>Fungi</taxon>
        <taxon>Dikarya</taxon>
        <taxon>Basidiomycota</taxon>
        <taxon>Agaricomycotina</taxon>
        <taxon>Agaricomycetes</taxon>
        <taxon>Agaricomycetidae</taxon>
        <taxon>Agaricales</taxon>
        <taxon>Marasmiineae</taxon>
        <taxon>Mycenaceae</taxon>
        <taxon>Mycena</taxon>
    </lineage>
</organism>
<gene>
    <name evidence="8" type="ORF">MSAN_01327700</name>
</gene>
<dbReference type="OrthoDB" id="1055148at2759"/>
<dbReference type="Gene3D" id="1.10.630.10">
    <property type="entry name" value="Cytochrome P450"/>
    <property type="match status" value="1"/>
</dbReference>
<dbReference type="InterPro" id="IPR050364">
    <property type="entry name" value="Cytochrome_P450_fung"/>
</dbReference>
<evidence type="ECO:0000313" key="9">
    <source>
        <dbReference type="Proteomes" id="UP000623467"/>
    </source>
</evidence>
<dbReference type="InterPro" id="IPR036396">
    <property type="entry name" value="Cyt_P450_sf"/>
</dbReference>
<proteinExistence type="inferred from homology"/>
<dbReference type="PANTHER" id="PTHR46300">
    <property type="entry name" value="P450, PUTATIVE (EUROFUNG)-RELATED-RELATED"/>
    <property type="match status" value="1"/>
</dbReference>
<evidence type="ECO:0000256" key="7">
    <source>
        <dbReference type="ARBA" id="ARBA00023033"/>
    </source>
</evidence>
<dbReference type="GO" id="GO:0016705">
    <property type="term" value="F:oxidoreductase activity, acting on paired donors, with incorporation or reduction of molecular oxygen"/>
    <property type="evidence" value="ECO:0007669"/>
    <property type="project" value="InterPro"/>
</dbReference>
<evidence type="ECO:0000256" key="2">
    <source>
        <dbReference type="ARBA" id="ARBA00010617"/>
    </source>
</evidence>
<dbReference type="GO" id="GO:0004497">
    <property type="term" value="F:monooxygenase activity"/>
    <property type="evidence" value="ECO:0007669"/>
    <property type="project" value="UniProtKB-KW"/>
</dbReference>
<keyword evidence="4" id="KW-0479">Metal-binding</keyword>
<dbReference type="SUPFAM" id="SSF48264">
    <property type="entry name" value="Cytochrome P450"/>
    <property type="match status" value="1"/>
</dbReference>
<keyword evidence="3" id="KW-0349">Heme</keyword>
<dbReference type="PANTHER" id="PTHR46300:SF1">
    <property type="entry name" value="P450, PUTATIVE (EUROFUNG)-RELATED"/>
    <property type="match status" value="1"/>
</dbReference>
<dbReference type="EMBL" id="JACAZH010000010">
    <property type="protein sequence ID" value="KAF7357321.1"/>
    <property type="molecule type" value="Genomic_DNA"/>
</dbReference>
<evidence type="ECO:0000256" key="4">
    <source>
        <dbReference type="ARBA" id="ARBA00022723"/>
    </source>
</evidence>
<evidence type="ECO:0000313" key="8">
    <source>
        <dbReference type="EMBL" id="KAF7357321.1"/>
    </source>
</evidence>
<comment type="cofactor">
    <cofactor evidence="1">
        <name>heme</name>
        <dbReference type="ChEBI" id="CHEBI:30413"/>
    </cofactor>
</comment>
<keyword evidence="5" id="KW-0560">Oxidoreductase</keyword>
<accession>A0A8H6YFG5</accession>
<sequence length="96" mass="10902">METTLAVAIFAILLYALRWNRNRSGLPLPPGPKKLLLIGNMFDMPTEPQWETFLKWSKQFKSDIILNVTGTSSVVLSSIEAVKELFEKRSTLYSGR</sequence>
<evidence type="ECO:0000256" key="5">
    <source>
        <dbReference type="ARBA" id="ARBA00023002"/>
    </source>
</evidence>
<reference evidence="8" key="1">
    <citation type="submission" date="2020-05" db="EMBL/GenBank/DDBJ databases">
        <title>Mycena genomes resolve the evolution of fungal bioluminescence.</title>
        <authorList>
            <person name="Tsai I.J."/>
        </authorList>
    </citation>
    <scope>NUCLEOTIDE SEQUENCE</scope>
    <source>
        <strain evidence="8">160909Yilan</strain>
    </source>
</reference>
<dbReference type="Proteomes" id="UP000623467">
    <property type="component" value="Unassembled WGS sequence"/>
</dbReference>